<sequence length="117" mass="13467">MACGCNENTQTSSQNNSLFSQIPQTQQNQQHQQSQPQSCQLARQVYETGFAIDDILLYLDTHPEDTQAMAYYQRLCQLYQNAIQMYEQAYGPLSITQVTGDIWNWIQNPWPWEGGAN</sequence>
<organism evidence="3 4">
    <name type="scientific">Brotaphodocola catenula</name>
    <dbReference type="NCBI Taxonomy" id="2885361"/>
    <lineage>
        <taxon>Bacteria</taxon>
        <taxon>Bacillati</taxon>
        <taxon>Bacillota</taxon>
        <taxon>Clostridia</taxon>
        <taxon>Lachnospirales</taxon>
        <taxon>Lachnospiraceae</taxon>
        <taxon>Brotaphodocola</taxon>
    </lineage>
</organism>
<accession>A0AAE3AU22</accession>
<dbReference type="AlphaFoldDB" id="A0AAE3AU22"/>
<name>A0AAE3AU22_9FIRM</name>
<dbReference type="Proteomes" id="UP001198962">
    <property type="component" value="Unassembled WGS sequence"/>
</dbReference>
<feature type="domain" description="Protein CotJB" evidence="2">
    <location>
        <begin position="40"/>
        <end position="113"/>
    </location>
</feature>
<reference evidence="3" key="1">
    <citation type="submission" date="2021-10" db="EMBL/GenBank/DDBJ databases">
        <title>Anaerobic single-cell dispensing facilitates the cultivation of human gut bacteria.</title>
        <authorList>
            <person name="Afrizal A."/>
        </authorList>
    </citation>
    <scope>NUCLEOTIDE SEQUENCE</scope>
    <source>
        <strain evidence="3">CLA-AA-H274</strain>
    </source>
</reference>
<gene>
    <name evidence="3" type="ORF">LKD32_10580</name>
</gene>
<protein>
    <submittedName>
        <fullName evidence="3">Spore coat protein CotJB</fullName>
    </submittedName>
</protein>
<keyword evidence="4" id="KW-1185">Reference proteome</keyword>
<evidence type="ECO:0000259" key="2">
    <source>
        <dbReference type="Pfam" id="PF12652"/>
    </source>
</evidence>
<keyword evidence="3" id="KW-0167">Capsid protein</keyword>
<dbReference type="RefSeq" id="WP_308451652.1">
    <property type="nucleotide sequence ID" value="NZ_JAJEPU010000031.1"/>
</dbReference>
<feature type="region of interest" description="Disordered" evidence="1">
    <location>
        <begin position="1"/>
        <end position="36"/>
    </location>
</feature>
<evidence type="ECO:0000256" key="1">
    <source>
        <dbReference type="SAM" id="MobiDB-lite"/>
    </source>
</evidence>
<feature type="compositionally biased region" description="Low complexity" evidence="1">
    <location>
        <begin position="8"/>
        <end position="36"/>
    </location>
</feature>
<dbReference type="InterPro" id="IPR024207">
    <property type="entry name" value="CotJB_dom"/>
</dbReference>
<comment type="caution">
    <text evidence="3">The sequence shown here is derived from an EMBL/GenBank/DDBJ whole genome shotgun (WGS) entry which is preliminary data.</text>
</comment>
<evidence type="ECO:0000313" key="3">
    <source>
        <dbReference type="EMBL" id="MCC2165312.1"/>
    </source>
</evidence>
<dbReference type="Pfam" id="PF12652">
    <property type="entry name" value="CotJB"/>
    <property type="match status" value="1"/>
</dbReference>
<evidence type="ECO:0000313" key="4">
    <source>
        <dbReference type="Proteomes" id="UP001198962"/>
    </source>
</evidence>
<proteinExistence type="predicted"/>
<dbReference type="EMBL" id="JAJEPU010000031">
    <property type="protein sequence ID" value="MCC2165312.1"/>
    <property type="molecule type" value="Genomic_DNA"/>
</dbReference>
<keyword evidence="3" id="KW-0946">Virion</keyword>